<name>A0ABD3R3T5_9STRA</name>
<evidence type="ECO:0000313" key="3">
    <source>
        <dbReference type="Proteomes" id="UP001530377"/>
    </source>
</evidence>
<feature type="region of interest" description="Disordered" evidence="1">
    <location>
        <begin position="50"/>
        <end position="131"/>
    </location>
</feature>
<accession>A0ABD3R3T5</accession>
<dbReference type="AlphaFoldDB" id="A0ABD3R3T5"/>
<evidence type="ECO:0000313" key="2">
    <source>
        <dbReference type="EMBL" id="KAL3806932.1"/>
    </source>
</evidence>
<protein>
    <submittedName>
        <fullName evidence="2">Uncharacterized protein</fullName>
    </submittedName>
</protein>
<sequence>MEGSGIMKSIHRIIDMTTRRNVNINNGSGGDSAIMRGAAAAAASSSSCAGGRMATNAAAPSTVQPPPMPPSRRRPSGGNGGIIGGGGGDDDDDGGGERPPRRRDRHQRAVVVERRQHRGHPHQRADVQLRRRQRQSVSVTVEDFRDVFHSKICRASRYKVHAPDCDCAKVAGLRSRYAACRRDGASTTSGMDVVSSTSTDVRVDDGNGDVDARCDAFDRLNLNATTTTTKTKETTTRALMKEAREDDNNEAVVDAIFDNLIVLPDTKANNPNHAYACLGTDRRSFDENWIGCERKLANEIFGIDVGGGNDDDIPTFKVSCAQCLLSDHQPNGFVAIISPSSAGLTPILRCARDASSYYASRRRSSSSGNSPLHADHAHFLCAVGLSSLVSLLVGVRMHHEKRRIAMDIARGMMEDDDCARALPRVMLERMMRARYDSRCRPSSPPNIRDDDFVVRIELGHHLKSLLRILAVECPPPPGDGDEGQRRRSTKVPRDDAMMRCIMAMAYVDDGNDLLTLDLPGGKRHLGESTLMCAIRETMEECSLTIDRGWLSRMVPVRYGGDVLVECEW</sequence>
<organism evidence="2 3">
    <name type="scientific">Cyclostephanos tholiformis</name>
    <dbReference type="NCBI Taxonomy" id="382380"/>
    <lineage>
        <taxon>Eukaryota</taxon>
        <taxon>Sar</taxon>
        <taxon>Stramenopiles</taxon>
        <taxon>Ochrophyta</taxon>
        <taxon>Bacillariophyta</taxon>
        <taxon>Coscinodiscophyceae</taxon>
        <taxon>Thalassiosirophycidae</taxon>
        <taxon>Stephanodiscales</taxon>
        <taxon>Stephanodiscaceae</taxon>
        <taxon>Cyclostephanos</taxon>
    </lineage>
</organism>
<comment type="caution">
    <text evidence="2">The sequence shown here is derived from an EMBL/GenBank/DDBJ whole genome shotgun (WGS) entry which is preliminary data.</text>
</comment>
<dbReference type="InterPro" id="IPR015797">
    <property type="entry name" value="NUDIX_hydrolase-like_dom_sf"/>
</dbReference>
<gene>
    <name evidence="2" type="ORF">ACHAXA_009488</name>
</gene>
<dbReference type="Gene3D" id="3.90.79.10">
    <property type="entry name" value="Nucleoside Triphosphate Pyrophosphohydrolase"/>
    <property type="match status" value="1"/>
</dbReference>
<evidence type="ECO:0000256" key="1">
    <source>
        <dbReference type="SAM" id="MobiDB-lite"/>
    </source>
</evidence>
<dbReference type="EMBL" id="JALLPB020000701">
    <property type="protein sequence ID" value="KAL3806932.1"/>
    <property type="molecule type" value="Genomic_DNA"/>
</dbReference>
<reference evidence="2 3" key="1">
    <citation type="submission" date="2024-10" db="EMBL/GenBank/DDBJ databases">
        <title>Updated reference genomes for cyclostephanoid diatoms.</title>
        <authorList>
            <person name="Roberts W.R."/>
            <person name="Alverson A.J."/>
        </authorList>
    </citation>
    <scope>NUCLEOTIDE SEQUENCE [LARGE SCALE GENOMIC DNA]</scope>
    <source>
        <strain evidence="2 3">AJA228-03</strain>
    </source>
</reference>
<keyword evidence="3" id="KW-1185">Reference proteome</keyword>
<dbReference type="Proteomes" id="UP001530377">
    <property type="component" value="Unassembled WGS sequence"/>
</dbReference>
<proteinExistence type="predicted"/>
<feature type="compositionally biased region" description="Gly residues" evidence="1">
    <location>
        <begin position="77"/>
        <end position="87"/>
    </location>
</feature>
<dbReference type="SUPFAM" id="SSF55811">
    <property type="entry name" value="Nudix"/>
    <property type="match status" value="1"/>
</dbReference>